<evidence type="ECO:0000313" key="2">
    <source>
        <dbReference type="Proteomes" id="UP000275348"/>
    </source>
</evidence>
<proteinExistence type="predicted"/>
<dbReference type="RefSeq" id="WP_121934182.1">
    <property type="nucleotide sequence ID" value="NZ_RDOJ01000005.1"/>
</dbReference>
<accession>A0A3L9MFC0</accession>
<dbReference type="OrthoDB" id="2936081at2"/>
<reference evidence="1 2" key="1">
    <citation type="submission" date="2018-10" db="EMBL/GenBank/DDBJ databases">
        <authorList>
            <person name="Chen X."/>
        </authorList>
    </citation>
    <scope>NUCLEOTIDE SEQUENCE [LARGE SCALE GENOMIC DNA]</scope>
    <source>
        <strain evidence="1 2">YIM 102668</strain>
    </source>
</reference>
<comment type="caution">
    <text evidence="1">The sequence shown here is derived from an EMBL/GenBank/DDBJ whole genome shotgun (WGS) entry which is preliminary data.</text>
</comment>
<evidence type="ECO:0000313" key="1">
    <source>
        <dbReference type="EMBL" id="RLZ11502.1"/>
    </source>
</evidence>
<dbReference type="AlphaFoldDB" id="A0A3L9MFC0"/>
<keyword evidence="2" id="KW-1185">Reference proteome</keyword>
<gene>
    <name evidence="1" type="ORF">EAH69_05530</name>
</gene>
<protein>
    <submittedName>
        <fullName evidence="1">DUF2750 domain-containing protein</fullName>
    </submittedName>
</protein>
<sequence length="145" mass="16534">MDTKDFIEQIIANQKVYLLTSEEGFAVTFSEDFEYEDGSNLEVICFWSSENKAQEARQNQWENHKIESLDLNVFLEEWLFGMIEEVSMAGLDFNAEPKGLEISPIDLIIEIAHTIKQSNANYSPLHSKGVGNIMQVALEIKESIN</sequence>
<dbReference type="Pfam" id="PF11042">
    <property type="entry name" value="DUF2750"/>
    <property type="match status" value="1"/>
</dbReference>
<dbReference type="EMBL" id="RDOJ01000005">
    <property type="protein sequence ID" value="RLZ11502.1"/>
    <property type="molecule type" value="Genomic_DNA"/>
</dbReference>
<organism evidence="1 2">
    <name type="scientific">Faecalibacter macacae</name>
    <dbReference type="NCBI Taxonomy" id="1859289"/>
    <lineage>
        <taxon>Bacteria</taxon>
        <taxon>Pseudomonadati</taxon>
        <taxon>Bacteroidota</taxon>
        <taxon>Flavobacteriia</taxon>
        <taxon>Flavobacteriales</taxon>
        <taxon>Weeksellaceae</taxon>
        <taxon>Faecalibacter</taxon>
    </lineage>
</organism>
<dbReference type="Proteomes" id="UP000275348">
    <property type="component" value="Unassembled WGS sequence"/>
</dbReference>
<name>A0A3L9MFC0_9FLAO</name>
<dbReference type="InterPro" id="IPR021284">
    <property type="entry name" value="DUF2750"/>
</dbReference>